<dbReference type="GO" id="GO:0014069">
    <property type="term" value="C:postsynaptic density"/>
    <property type="evidence" value="ECO:0007669"/>
    <property type="project" value="TreeGrafter"/>
</dbReference>
<dbReference type="EMBL" id="CAAALY010045652">
    <property type="protein sequence ID" value="VEL20273.1"/>
    <property type="molecule type" value="Genomic_DNA"/>
</dbReference>
<dbReference type="OrthoDB" id="5917245at2759"/>
<dbReference type="GO" id="GO:0008021">
    <property type="term" value="C:synaptic vesicle"/>
    <property type="evidence" value="ECO:0007669"/>
    <property type="project" value="TreeGrafter"/>
</dbReference>
<dbReference type="InterPro" id="IPR030798">
    <property type="entry name" value="Arfaptin_fam"/>
</dbReference>
<dbReference type="SMART" id="SM00228">
    <property type="entry name" value="PDZ"/>
    <property type="match status" value="1"/>
</dbReference>
<dbReference type="Gene3D" id="2.30.42.10">
    <property type="match status" value="1"/>
</dbReference>
<dbReference type="SUPFAM" id="SSF50156">
    <property type="entry name" value="PDZ domain-like"/>
    <property type="match status" value="1"/>
</dbReference>
<dbReference type="FunFam" id="2.30.42.10:FF:000073">
    <property type="entry name" value="Interacting with PRKCA"/>
    <property type="match status" value="1"/>
</dbReference>
<dbReference type="Proteomes" id="UP000784294">
    <property type="component" value="Unassembled WGS sequence"/>
</dbReference>
<dbReference type="GO" id="GO:0005543">
    <property type="term" value="F:phospholipid binding"/>
    <property type="evidence" value="ECO:0007669"/>
    <property type="project" value="TreeGrafter"/>
</dbReference>
<organism evidence="2 3">
    <name type="scientific">Protopolystoma xenopodis</name>
    <dbReference type="NCBI Taxonomy" id="117903"/>
    <lineage>
        <taxon>Eukaryota</taxon>
        <taxon>Metazoa</taxon>
        <taxon>Spiralia</taxon>
        <taxon>Lophotrochozoa</taxon>
        <taxon>Platyhelminthes</taxon>
        <taxon>Monogenea</taxon>
        <taxon>Polyopisthocotylea</taxon>
        <taxon>Polystomatidea</taxon>
        <taxon>Polystomatidae</taxon>
        <taxon>Protopolystoma</taxon>
    </lineage>
</organism>
<dbReference type="GO" id="GO:0005080">
    <property type="term" value="F:protein kinase C binding"/>
    <property type="evidence" value="ECO:0007669"/>
    <property type="project" value="TreeGrafter"/>
</dbReference>
<keyword evidence="3" id="KW-1185">Reference proteome</keyword>
<dbReference type="PANTHER" id="PTHR12141">
    <property type="entry name" value="ARFAPTIN-RELATED"/>
    <property type="match status" value="1"/>
</dbReference>
<dbReference type="GO" id="GO:0002092">
    <property type="term" value="P:positive regulation of receptor internalization"/>
    <property type="evidence" value="ECO:0007669"/>
    <property type="project" value="TreeGrafter"/>
</dbReference>
<feature type="domain" description="PDZ" evidence="1">
    <location>
        <begin position="23"/>
        <end position="93"/>
    </location>
</feature>
<protein>
    <recommendedName>
        <fullName evidence="1">PDZ domain-containing protein</fullName>
    </recommendedName>
</protein>
<dbReference type="InterPro" id="IPR036034">
    <property type="entry name" value="PDZ_sf"/>
</dbReference>
<gene>
    <name evidence="2" type="ORF">PXEA_LOCUS13713</name>
</gene>
<dbReference type="PANTHER" id="PTHR12141:SF1">
    <property type="entry name" value="PRKCA-BINDING PROTEIN"/>
    <property type="match status" value="1"/>
</dbReference>
<evidence type="ECO:0000313" key="2">
    <source>
        <dbReference type="EMBL" id="VEL20273.1"/>
    </source>
</evidence>
<dbReference type="Pfam" id="PF00595">
    <property type="entry name" value="PDZ"/>
    <property type="match status" value="1"/>
</dbReference>
<dbReference type="GO" id="GO:0005886">
    <property type="term" value="C:plasma membrane"/>
    <property type="evidence" value="ECO:0007669"/>
    <property type="project" value="GOC"/>
</dbReference>
<accession>A0A448WU78</accession>
<dbReference type="GO" id="GO:0032588">
    <property type="term" value="C:trans-Golgi network membrane"/>
    <property type="evidence" value="ECO:0007669"/>
    <property type="project" value="TreeGrafter"/>
</dbReference>
<dbReference type="CDD" id="cd06722">
    <property type="entry name" value="PDZ_PICK1-like"/>
    <property type="match status" value="1"/>
</dbReference>
<evidence type="ECO:0000259" key="1">
    <source>
        <dbReference type="PROSITE" id="PS50106"/>
    </source>
</evidence>
<comment type="caution">
    <text evidence="2">The sequence shown here is derived from an EMBL/GenBank/DDBJ whole genome shotgun (WGS) entry which is preliminary data.</text>
</comment>
<sequence length="114" mass="12170">MLDCYDSYVLEEDKMGMTVTSGSVALKKDTQNLIGVSIGGGAPYCPCLYVVQLFDNTPAALDGNIQSGDEITGVNGVSVKGKSKVEVARMIQSHPVKGLFLNYVCPSNNYSSVR</sequence>
<dbReference type="InterPro" id="IPR001478">
    <property type="entry name" value="PDZ"/>
</dbReference>
<dbReference type="GO" id="GO:0034315">
    <property type="term" value="P:regulation of Arp2/3 complex-mediated actin nucleation"/>
    <property type="evidence" value="ECO:0007669"/>
    <property type="project" value="TreeGrafter"/>
</dbReference>
<dbReference type="GO" id="GO:0006886">
    <property type="term" value="P:intracellular protein transport"/>
    <property type="evidence" value="ECO:0007669"/>
    <property type="project" value="TreeGrafter"/>
</dbReference>
<proteinExistence type="predicted"/>
<reference evidence="2" key="1">
    <citation type="submission" date="2018-11" db="EMBL/GenBank/DDBJ databases">
        <authorList>
            <consortium name="Pathogen Informatics"/>
        </authorList>
    </citation>
    <scope>NUCLEOTIDE SEQUENCE</scope>
</reference>
<dbReference type="GO" id="GO:0043113">
    <property type="term" value="P:receptor clustering"/>
    <property type="evidence" value="ECO:0007669"/>
    <property type="project" value="TreeGrafter"/>
</dbReference>
<dbReference type="GO" id="GO:0098842">
    <property type="term" value="C:postsynaptic early endosome"/>
    <property type="evidence" value="ECO:0007669"/>
    <property type="project" value="TreeGrafter"/>
</dbReference>
<evidence type="ECO:0000313" key="3">
    <source>
        <dbReference type="Proteomes" id="UP000784294"/>
    </source>
</evidence>
<dbReference type="AlphaFoldDB" id="A0A448WU78"/>
<name>A0A448WU78_9PLAT</name>
<dbReference type="GO" id="GO:0097062">
    <property type="term" value="P:dendritic spine maintenance"/>
    <property type="evidence" value="ECO:0007669"/>
    <property type="project" value="TreeGrafter"/>
</dbReference>
<dbReference type="PROSITE" id="PS50106">
    <property type="entry name" value="PDZ"/>
    <property type="match status" value="1"/>
</dbReference>
<dbReference type="GO" id="GO:0043005">
    <property type="term" value="C:neuron projection"/>
    <property type="evidence" value="ECO:0007669"/>
    <property type="project" value="TreeGrafter"/>
</dbReference>